<dbReference type="EMBL" id="JACXYZ010000001">
    <property type="protein sequence ID" value="MBD3925009.1"/>
    <property type="molecule type" value="Genomic_DNA"/>
</dbReference>
<feature type="chain" id="PRO_5045833201" evidence="1">
    <location>
        <begin position="26"/>
        <end position="664"/>
    </location>
</feature>
<dbReference type="InterPro" id="IPR007280">
    <property type="entry name" value="Peptidase_C_arc/bac"/>
</dbReference>
<keyword evidence="1" id="KW-0732">Signal</keyword>
<sequence length="664" mass="68519">MRRKYLVAAGSAGLLAIVTPALSVAAPSGDDAVTPAQQEALDLGIQVAPKESDVAALTARTNPNPYLANLPDIHDANYFAWNKQMHEQAGRRADSARLASNRRAAFGTNGRGVDARGVLTPFVHDEEEPAGTRGSNDSHVDAEPIPGFGTATTRTPAVRILGELAAPVGAPRTVTTTEDQGSIPLATPTGIAGGATVTSSVLGDGPHGPVASGGDGTNDFDFYSVDVAAGETLTADTEGSATTTDTILVVWDAAGEPVAADDDSGTGVLSSLSYTPEVPGTYYVMVGGYALDPLPADPFDSGSGAGGADTGAYRVAIASRTLDTDYYSVRLRPGDVVGAGAEGSATGLTVRTPSGEQRVGGIGTDASALYPPTSPLIGGGNTAIAYVAEEAGWYTVEVTGGSGAYDVTVEGYRPGTQGDRGRRQTVLLDFAPGRVNTGTWGGPGQRNVSPFAAFVPQWGIARTEARRMENRILNQVRRNLQAEIAGTNPAVTVDVLNARDNQDLIGQENVSRIYIAGTIAETGISTIGIAQYIDPGNFGHQDEAIVLLDVLSAPAGPASSLNTYINANSDKIAFVTAAVANVTAHEVGHTIGSYHTDNADEIHNMMDSGGANFGLNLYGVGPDNVGGTADDENIEFQTDTYAPVEGFTGLEDTENVTSWAYAGR</sequence>
<name>A0ABR8NEX0_9ACTN</name>
<feature type="signal peptide" evidence="1">
    <location>
        <begin position="1"/>
        <end position="25"/>
    </location>
</feature>
<gene>
    <name evidence="3" type="ORF">IEZ26_10290</name>
</gene>
<dbReference type="Gene3D" id="2.60.120.380">
    <property type="match status" value="1"/>
</dbReference>
<feature type="domain" description="Peptidase C-terminal archaeal/bacterial" evidence="2">
    <location>
        <begin position="219"/>
        <end position="287"/>
    </location>
</feature>
<dbReference type="SUPFAM" id="SSF55486">
    <property type="entry name" value="Metalloproteases ('zincins'), catalytic domain"/>
    <property type="match status" value="1"/>
</dbReference>
<dbReference type="SUPFAM" id="SSF89260">
    <property type="entry name" value="Collagen-binding domain"/>
    <property type="match status" value="1"/>
</dbReference>
<evidence type="ECO:0000256" key="1">
    <source>
        <dbReference type="SAM" id="SignalP"/>
    </source>
</evidence>
<evidence type="ECO:0000259" key="2">
    <source>
        <dbReference type="Pfam" id="PF04151"/>
    </source>
</evidence>
<protein>
    <submittedName>
        <fullName evidence="3">Pre-peptidase C-terminal domain-containing protein</fullName>
    </submittedName>
</protein>
<dbReference type="RefSeq" id="WP_191194709.1">
    <property type="nucleotide sequence ID" value="NZ_JACXYZ010000001.1"/>
</dbReference>
<keyword evidence="4" id="KW-1185">Reference proteome</keyword>
<accession>A0ABR8NEX0</accession>
<reference evidence="3 4" key="1">
    <citation type="submission" date="2020-09" db="EMBL/GenBank/DDBJ databases">
        <title>novel species in genus Nocardioides.</title>
        <authorList>
            <person name="Zhang G."/>
        </authorList>
    </citation>
    <scope>NUCLEOTIDE SEQUENCE [LARGE SCALE GENOMIC DNA]</scope>
    <source>
        <strain evidence="3 4">KCTC 39551</strain>
    </source>
</reference>
<proteinExistence type="predicted"/>
<evidence type="ECO:0000313" key="3">
    <source>
        <dbReference type="EMBL" id="MBD3925009.1"/>
    </source>
</evidence>
<organism evidence="3 4">
    <name type="scientific">Nocardioides cavernae</name>
    <dbReference type="NCBI Taxonomy" id="1921566"/>
    <lineage>
        <taxon>Bacteria</taxon>
        <taxon>Bacillati</taxon>
        <taxon>Actinomycetota</taxon>
        <taxon>Actinomycetes</taxon>
        <taxon>Propionibacteriales</taxon>
        <taxon>Nocardioidaceae</taxon>
        <taxon>Nocardioides</taxon>
    </lineage>
</organism>
<dbReference type="Proteomes" id="UP000618818">
    <property type="component" value="Unassembled WGS sequence"/>
</dbReference>
<comment type="caution">
    <text evidence="3">The sequence shown here is derived from an EMBL/GenBank/DDBJ whole genome shotgun (WGS) entry which is preliminary data.</text>
</comment>
<evidence type="ECO:0000313" key="4">
    <source>
        <dbReference type="Proteomes" id="UP000618818"/>
    </source>
</evidence>
<dbReference type="Pfam" id="PF04151">
    <property type="entry name" value="PPC"/>
    <property type="match status" value="1"/>
</dbReference>